<feature type="compositionally biased region" description="Acidic residues" evidence="1">
    <location>
        <begin position="33"/>
        <end position="44"/>
    </location>
</feature>
<organism evidence="2 3">
    <name type="scientific">Novosphingobium indicum</name>
    <dbReference type="NCBI Taxonomy" id="462949"/>
    <lineage>
        <taxon>Bacteria</taxon>
        <taxon>Pseudomonadati</taxon>
        <taxon>Pseudomonadota</taxon>
        <taxon>Alphaproteobacteria</taxon>
        <taxon>Sphingomonadales</taxon>
        <taxon>Sphingomonadaceae</taxon>
        <taxon>Novosphingobium</taxon>
    </lineage>
</organism>
<name>A0ABQ2JLX7_9SPHN</name>
<feature type="compositionally biased region" description="Basic residues" evidence="1">
    <location>
        <begin position="51"/>
        <end position="60"/>
    </location>
</feature>
<sequence length="60" mass="7079">MVHSEGVFTNQILEELAGWEKILQHTSLSQTFDPDELEGEDEDAPRDRRLATVRRRRRRS</sequence>
<keyword evidence="3" id="KW-1185">Reference proteome</keyword>
<proteinExistence type="predicted"/>
<dbReference type="Proteomes" id="UP000605099">
    <property type="component" value="Unassembled WGS sequence"/>
</dbReference>
<evidence type="ECO:0000313" key="3">
    <source>
        <dbReference type="Proteomes" id="UP000605099"/>
    </source>
</evidence>
<reference evidence="3" key="1">
    <citation type="journal article" date="2019" name="Int. J. Syst. Evol. Microbiol.">
        <title>The Global Catalogue of Microorganisms (GCM) 10K type strain sequencing project: providing services to taxonomists for standard genome sequencing and annotation.</title>
        <authorList>
            <consortium name="The Broad Institute Genomics Platform"/>
            <consortium name="The Broad Institute Genome Sequencing Center for Infectious Disease"/>
            <person name="Wu L."/>
            <person name="Ma J."/>
        </authorList>
    </citation>
    <scope>NUCLEOTIDE SEQUENCE [LARGE SCALE GENOMIC DNA]</scope>
    <source>
        <strain evidence="3">CGMCC 1.6784</strain>
    </source>
</reference>
<gene>
    <name evidence="2" type="ORF">GCM10011349_23410</name>
</gene>
<evidence type="ECO:0000313" key="2">
    <source>
        <dbReference type="EMBL" id="GGN51141.1"/>
    </source>
</evidence>
<comment type="caution">
    <text evidence="2">The sequence shown here is derived from an EMBL/GenBank/DDBJ whole genome shotgun (WGS) entry which is preliminary data.</text>
</comment>
<protein>
    <submittedName>
        <fullName evidence="2">Uncharacterized protein</fullName>
    </submittedName>
</protein>
<dbReference type="EMBL" id="BMLK01000010">
    <property type="protein sequence ID" value="GGN51141.1"/>
    <property type="molecule type" value="Genomic_DNA"/>
</dbReference>
<feature type="region of interest" description="Disordered" evidence="1">
    <location>
        <begin position="28"/>
        <end position="60"/>
    </location>
</feature>
<accession>A0ABQ2JLX7</accession>
<evidence type="ECO:0000256" key="1">
    <source>
        <dbReference type="SAM" id="MobiDB-lite"/>
    </source>
</evidence>